<reference evidence="1 2" key="1">
    <citation type="journal article" date="2013" name="Antonie Van Leeuwenhoek">
        <title>Actinoplanes hulinensis sp. nov., a novel actinomycete isolated from soybean root (Glycine max (L.) Merr).</title>
        <authorList>
            <person name="Shen Y."/>
            <person name="Liu C."/>
            <person name="Wang X."/>
            <person name="Zhao J."/>
            <person name="Jia F."/>
            <person name="Zhang Y."/>
            <person name="Wang L."/>
            <person name="Yang D."/>
            <person name="Xiang W."/>
        </authorList>
    </citation>
    <scope>NUCLEOTIDE SEQUENCE [LARGE SCALE GENOMIC DNA]</scope>
    <source>
        <strain evidence="1 2">NEAU-M9</strain>
    </source>
</reference>
<sequence>MLQSQQILTYARRLADDLGKDMELAEAYGGGVNYWTAVDHEAGSRIQARSIAALDFLKTYAVHDSAWTERATEAYQAQGQTDAQKARDLGDILRMWADQVEAGIAEIAGARARAEVGIVSTDVMGQVRALLEDRSVHPAAPIVLCGAALEIALRAVADGRNVSIPAQPTMNRLIGAVRGAGILSVQDVKDLEAAAGLRNQAAHGHFDALSHERAGLMEQQTNILLRRLAELMPE</sequence>
<evidence type="ECO:0000313" key="2">
    <source>
        <dbReference type="Proteomes" id="UP001519863"/>
    </source>
</evidence>
<name>A0ABS7AVI0_9ACTN</name>
<dbReference type="RefSeq" id="WP_220142289.1">
    <property type="nucleotide sequence ID" value="NZ_JAHXZI010000001.1"/>
</dbReference>
<evidence type="ECO:0000313" key="1">
    <source>
        <dbReference type="EMBL" id="MBW6432725.1"/>
    </source>
</evidence>
<organism evidence="1 2">
    <name type="scientific">Actinoplanes hulinensis</name>
    <dbReference type="NCBI Taxonomy" id="1144547"/>
    <lineage>
        <taxon>Bacteria</taxon>
        <taxon>Bacillati</taxon>
        <taxon>Actinomycetota</taxon>
        <taxon>Actinomycetes</taxon>
        <taxon>Micromonosporales</taxon>
        <taxon>Micromonosporaceae</taxon>
        <taxon>Actinoplanes</taxon>
    </lineage>
</organism>
<keyword evidence="2" id="KW-1185">Reference proteome</keyword>
<protein>
    <recommendedName>
        <fullName evidence="3">DUF4145 domain-containing protein</fullName>
    </recommendedName>
</protein>
<dbReference type="EMBL" id="JAHXZI010000001">
    <property type="protein sequence ID" value="MBW6432725.1"/>
    <property type="molecule type" value="Genomic_DNA"/>
</dbReference>
<evidence type="ECO:0008006" key="3">
    <source>
        <dbReference type="Google" id="ProtNLM"/>
    </source>
</evidence>
<proteinExistence type="predicted"/>
<dbReference type="Proteomes" id="UP001519863">
    <property type="component" value="Unassembled WGS sequence"/>
</dbReference>
<accession>A0ABS7AVI0</accession>
<gene>
    <name evidence="1" type="ORF">KZ829_03090</name>
</gene>
<comment type="caution">
    <text evidence="1">The sequence shown here is derived from an EMBL/GenBank/DDBJ whole genome shotgun (WGS) entry which is preliminary data.</text>
</comment>